<dbReference type="InterPro" id="IPR057705">
    <property type="entry name" value="DUF7945"/>
</dbReference>
<accession>A0ABU2CAB0</accession>
<evidence type="ECO:0000313" key="2">
    <source>
        <dbReference type="Proteomes" id="UP001180487"/>
    </source>
</evidence>
<dbReference type="Pfam" id="PF25656">
    <property type="entry name" value="DUF7945"/>
    <property type="match status" value="1"/>
</dbReference>
<organism evidence="1 2">
    <name type="scientific">Rhodoferax ferrireducens</name>
    <dbReference type="NCBI Taxonomy" id="192843"/>
    <lineage>
        <taxon>Bacteria</taxon>
        <taxon>Pseudomonadati</taxon>
        <taxon>Pseudomonadota</taxon>
        <taxon>Betaproteobacteria</taxon>
        <taxon>Burkholderiales</taxon>
        <taxon>Comamonadaceae</taxon>
        <taxon>Rhodoferax</taxon>
    </lineage>
</organism>
<reference evidence="1 2" key="1">
    <citation type="submission" date="2023-07" db="EMBL/GenBank/DDBJ databases">
        <title>Sorghum-associated microbial communities from plants grown in Nebraska, USA.</title>
        <authorList>
            <person name="Schachtman D."/>
        </authorList>
    </citation>
    <scope>NUCLEOTIDE SEQUENCE [LARGE SCALE GENOMIC DNA]</scope>
    <source>
        <strain evidence="1 2">BE313</strain>
    </source>
</reference>
<comment type="caution">
    <text evidence="1">The sequence shown here is derived from an EMBL/GenBank/DDBJ whole genome shotgun (WGS) entry which is preliminary data.</text>
</comment>
<name>A0ABU2CAB0_9BURK</name>
<dbReference type="NCBIfam" id="NF047838">
    <property type="entry name" value="SCO4402_fam"/>
    <property type="match status" value="1"/>
</dbReference>
<proteinExistence type="predicted"/>
<dbReference type="EMBL" id="JAVDXT010000002">
    <property type="protein sequence ID" value="MDR7378277.1"/>
    <property type="molecule type" value="Genomic_DNA"/>
</dbReference>
<protein>
    <submittedName>
        <fullName evidence="1">Uncharacterized protein</fullName>
    </submittedName>
</protein>
<dbReference type="Proteomes" id="UP001180487">
    <property type="component" value="Unassembled WGS sequence"/>
</dbReference>
<sequence>MNQLTSLEMRKELVSYLQGLADPEYQRRVWIGGQSEGDVQHDEFDYVVHFLYDDTALATDSRSTIGWILKDAAEADSIAAVVTSIEDIFVKHGTKLSDAQYIELPEWTAVVANAAAAAARLSER</sequence>
<gene>
    <name evidence="1" type="ORF">J2X19_002956</name>
</gene>
<keyword evidence="2" id="KW-1185">Reference proteome</keyword>
<dbReference type="RefSeq" id="WP_310374257.1">
    <property type="nucleotide sequence ID" value="NZ_JAVDXT010000002.1"/>
</dbReference>
<evidence type="ECO:0000313" key="1">
    <source>
        <dbReference type="EMBL" id="MDR7378277.1"/>
    </source>
</evidence>